<gene>
    <name evidence="1" type="ORF">LTRI10_LOCUS3264</name>
</gene>
<accession>A0AAV2CHW2</accession>
<organism evidence="1 2">
    <name type="scientific">Linum trigynum</name>
    <dbReference type="NCBI Taxonomy" id="586398"/>
    <lineage>
        <taxon>Eukaryota</taxon>
        <taxon>Viridiplantae</taxon>
        <taxon>Streptophyta</taxon>
        <taxon>Embryophyta</taxon>
        <taxon>Tracheophyta</taxon>
        <taxon>Spermatophyta</taxon>
        <taxon>Magnoliopsida</taxon>
        <taxon>eudicotyledons</taxon>
        <taxon>Gunneridae</taxon>
        <taxon>Pentapetalae</taxon>
        <taxon>rosids</taxon>
        <taxon>fabids</taxon>
        <taxon>Malpighiales</taxon>
        <taxon>Linaceae</taxon>
        <taxon>Linum</taxon>
    </lineage>
</organism>
<proteinExistence type="predicted"/>
<dbReference type="AlphaFoldDB" id="A0AAV2CHW2"/>
<evidence type="ECO:0000313" key="1">
    <source>
        <dbReference type="EMBL" id="CAL1355506.1"/>
    </source>
</evidence>
<dbReference type="PANTHER" id="PTHR46929">
    <property type="entry name" value="EXPRESSED PROTEIN"/>
    <property type="match status" value="1"/>
</dbReference>
<evidence type="ECO:0000313" key="2">
    <source>
        <dbReference type="Proteomes" id="UP001497516"/>
    </source>
</evidence>
<reference evidence="1 2" key="1">
    <citation type="submission" date="2024-04" db="EMBL/GenBank/DDBJ databases">
        <authorList>
            <person name="Fracassetti M."/>
        </authorList>
    </citation>
    <scope>NUCLEOTIDE SEQUENCE [LARGE SCALE GENOMIC DNA]</scope>
</reference>
<evidence type="ECO:0008006" key="3">
    <source>
        <dbReference type="Google" id="ProtNLM"/>
    </source>
</evidence>
<sequence length="229" mass="25928">MGLAIEVLDKKSGFGWNDTTKKIEAAPSVWDTIIKMKPDFNLIRDKELHFLENARELFEKDRANGDGAMSAKENFTKYHNVESELGIDDIDRMLANDEIHLDPLVPEASQVPGVAVPPINVEVKARPGKESARGSKRKRSMSSTIAEEIMQVTSSMKEIASAIKNSNQRIYAATELSAELKKLGLDKWEVMEALDFLKDNEHLVERFFACDEEIKLAWLKRKMGYNEDI</sequence>
<dbReference type="Proteomes" id="UP001497516">
    <property type="component" value="Chromosome 1"/>
</dbReference>
<dbReference type="PANTHER" id="PTHR46929:SF29">
    <property type="entry name" value="MYB_SANT-LIKE DOMAIN-CONTAINING PROTEIN"/>
    <property type="match status" value="1"/>
</dbReference>
<name>A0AAV2CHW2_9ROSI</name>
<protein>
    <recommendedName>
        <fullName evidence="3">Myb/SANT-like domain-containing protein</fullName>
    </recommendedName>
</protein>
<keyword evidence="2" id="KW-1185">Reference proteome</keyword>
<dbReference type="EMBL" id="OZ034813">
    <property type="protein sequence ID" value="CAL1355506.1"/>
    <property type="molecule type" value="Genomic_DNA"/>
</dbReference>